<proteinExistence type="predicted"/>
<dbReference type="PANTHER" id="PTHR33542">
    <property type="entry name" value="SIROHYDROCHLORIN FERROCHELATASE, CHLOROPLASTIC"/>
    <property type="match status" value="1"/>
</dbReference>
<dbReference type="Pfam" id="PF01903">
    <property type="entry name" value="CbiX"/>
    <property type="match status" value="2"/>
</dbReference>
<reference evidence="3" key="1">
    <citation type="journal article" date="2021" name="Antonie Van Leeuwenhoek">
        <title>Draft genome and description of Waterburya agarophytonicola gen. nov. sp. nov. (Pleurocapsales, Cyanobacteria): a seaweed symbiont.</title>
        <authorList>
            <person name="Bonthond G."/>
            <person name="Shalygin S."/>
            <person name="Bayer T."/>
            <person name="Weinberger F."/>
        </authorList>
    </citation>
    <scope>NUCLEOTIDE SEQUENCE</scope>
    <source>
        <strain evidence="3">KI4</strain>
    </source>
</reference>
<keyword evidence="1" id="KW-0479">Metal-binding</keyword>
<dbReference type="Gene3D" id="3.40.50.1400">
    <property type="match status" value="2"/>
</dbReference>
<dbReference type="PANTHER" id="PTHR33542:SF3">
    <property type="entry name" value="SIROHYDROCHLORIN FERROCHELATASE, CHLOROPLASTIC"/>
    <property type="match status" value="1"/>
</dbReference>
<keyword evidence="4" id="KW-1185">Reference proteome</keyword>
<evidence type="ECO:0000256" key="1">
    <source>
        <dbReference type="ARBA" id="ARBA00022723"/>
    </source>
</evidence>
<sequence>MSFPISLLQFIEISLTTSSAYFLVIHGSRNLKTQTAAAKLQHLTSLKIKSKDIITQQNYGKIIFSSFESKTVTKLDFSQTPLVGIAALELTSLSLNQSLVEFALKADSLGFSRVKVLPLFLAPGVHVREDIPEEIALAIKQIKNRVTIELSPFLGKYSGMVQLLSDKFLELSARSRILVAHGSRLPGVADYYENLAQKLNATTAYWSTDPSLAQQVKAQITAGHTKIAILPYFLFPGKIVRAIAVEVASLQADYPNVELILGQPLGATKALAELIAKEI</sequence>
<dbReference type="SUPFAM" id="SSF53800">
    <property type="entry name" value="Chelatase"/>
    <property type="match status" value="2"/>
</dbReference>
<evidence type="ECO:0000256" key="2">
    <source>
        <dbReference type="ARBA" id="ARBA00023239"/>
    </source>
</evidence>
<dbReference type="CDD" id="cd03416">
    <property type="entry name" value="CbiX_SirB_N"/>
    <property type="match status" value="1"/>
</dbReference>
<gene>
    <name evidence="3" type="ORF">I4641_10660</name>
</gene>
<dbReference type="GO" id="GO:0046872">
    <property type="term" value="F:metal ion binding"/>
    <property type="evidence" value="ECO:0007669"/>
    <property type="project" value="UniProtKB-KW"/>
</dbReference>
<accession>A0A964BSL1</accession>
<comment type="caution">
    <text evidence="3">The sequence shown here is derived from an EMBL/GenBank/DDBJ whole genome shotgun (WGS) entry which is preliminary data.</text>
</comment>
<dbReference type="GO" id="GO:0016829">
    <property type="term" value="F:lyase activity"/>
    <property type="evidence" value="ECO:0007669"/>
    <property type="project" value="UniProtKB-KW"/>
</dbReference>
<dbReference type="Proteomes" id="UP000729733">
    <property type="component" value="Unassembled WGS sequence"/>
</dbReference>
<dbReference type="InterPro" id="IPR050963">
    <property type="entry name" value="Sirohydro_Cobaltochel/CbiX"/>
</dbReference>
<dbReference type="EMBL" id="JADWDC010000022">
    <property type="protein sequence ID" value="MCC0177437.1"/>
    <property type="molecule type" value="Genomic_DNA"/>
</dbReference>
<evidence type="ECO:0000313" key="4">
    <source>
        <dbReference type="Proteomes" id="UP000729733"/>
    </source>
</evidence>
<dbReference type="InterPro" id="IPR002762">
    <property type="entry name" value="CbiX-like"/>
</dbReference>
<organism evidence="3 4">
    <name type="scientific">Waterburya agarophytonicola KI4</name>
    <dbReference type="NCBI Taxonomy" id="2874699"/>
    <lineage>
        <taxon>Bacteria</taxon>
        <taxon>Bacillati</taxon>
        <taxon>Cyanobacteriota</taxon>
        <taxon>Cyanophyceae</taxon>
        <taxon>Pleurocapsales</taxon>
        <taxon>Hyellaceae</taxon>
        <taxon>Waterburya</taxon>
        <taxon>Waterburya agarophytonicola</taxon>
    </lineage>
</organism>
<name>A0A964BSL1_9CYAN</name>
<dbReference type="AlphaFoldDB" id="A0A964BSL1"/>
<keyword evidence="2" id="KW-0456">Lyase</keyword>
<evidence type="ECO:0000313" key="3">
    <source>
        <dbReference type="EMBL" id="MCC0177437.1"/>
    </source>
</evidence>
<dbReference type="RefSeq" id="WP_229640502.1">
    <property type="nucleotide sequence ID" value="NZ_JADWDC010000022.1"/>
</dbReference>
<protein>
    <submittedName>
        <fullName evidence="3">Sirohydrochlorin chelatase</fullName>
    </submittedName>
</protein>